<dbReference type="Proteomes" id="UP001501588">
    <property type="component" value="Unassembled WGS sequence"/>
</dbReference>
<proteinExistence type="predicted"/>
<gene>
    <name evidence="2" type="ORF">GCM10009416_02450</name>
</gene>
<evidence type="ECO:0000256" key="1">
    <source>
        <dbReference type="SAM" id="MobiDB-lite"/>
    </source>
</evidence>
<comment type="caution">
    <text evidence="2">The sequence shown here is derived from an EMBL/GenBank/DDBJ whole genome shotgun (WGS) entry which is preliminary data.</text>
</comment>
<evidence type="ECO:0000313" key="2">
    <source>
        <dbReference type="EMBL" id="GAA0567923.1"/>
    </source>
</evidence>
<evidence type="ECO:0008006" key="4">
    <source>
        <dbReference type="Google" id="ProtNLM"/>
    </source>
</evidence>
<feature type="region of interest" description="Disordered" evidence="1">
    <location>
        <begin position="1"/>
        <end position="67"/>
    </location>
</feature>
<dbReference type="InterPro" id="IPR018691">
    <property type="entry name" value="DUF2188"/>
</dbReference>
<name>A0ABP3PI01_9PROT</name>
<keyword evidence="3" id="KW-1185">Reference proteome</keyword>
<dbReference type="Pfam" id="PF09954">
    <property type="entry name" value="DUF2188"/>
    <property type="match status" value="1"/>
</dbReference>
<reference evidence="3" key="1">
    <citation type="journal article" date="2019" name="Int. J. Syst. Evol. Microbiol.">
        <title>The Global Catalogue of Microorganisms (GCM) 10K type strain sequencing project: providing services to taxonomists for standard genome sequencing and annotation.</title>
        <authorList>
            <consortium name="The Broad Institute Genomics Platform"/>
            <consortium name="The Broad Institute Genome Sequencing Center for Infectious Disease"/>
            <person name="Wu L."/>
            <person name="Ma J."/>
        </authorList>
    </citation>
    <scope>NUCLEOTIDE SEQUENCE [LARGE SCALE GENOMIC DNA]</scope>
    <source>
        <strain evidence="3">JCM 9933</strain>
    </source>
</reference>
<protein>
    <recommendedName>
        <fullName evidence="4">DUF2188 domain-containing protein</fullName>
    </recommendedName>
</protein>
<organism evidence="2 3">
    <name type="scientific">Craurococcus roseus</name>
    <dbReference type="NCBI Taxonomy" id="77585"/>
    <lineage>
        <taxon>Bacteria</taxon>
        <taxon>Pseudomonadati</taxon>
        <taxon>Pseudomonadota</taxon>
        <taxon>Alphaproteobacteria</taxon>
        <taxon>Acetobacterales</taxon>
        <taxon>Acetobacteraceae</taxon>
        <taxon>Craurococcus</taxon>
    </lineage>
</organism>
<sequence length="186" mass="19437">MAAAATGEGRRRRGGGRRAPGDLKGVAAAPPCRPSPGAPGRKTRDRNAGLGAEPSRPGSVAPPRPGPCPWWIGAGGIRCNLPGGAGGPPAEGRRPAACRAPDAREVGVDKIHYRVVEHDGGWAYKLGDVFSESFPSRAAALSAARRVAREQHVPGNGAYIEYQDEKGQWRTEFSAGSDRPDADVVD</sequence>
<dbReference type="EMBL" id="BAAAFZ010000005">
    <property type="protein sequence ID" value="GAA0567923.1"/>
    <property type="molecule type" value="Genomic_DNA"/>
</dbReference>
<evidence type="ECO:0000313" key="3">
    <source>
        <dbReference type="Proteomes" id="UP001501588"/>
    </source>
</evidence>
<accession>A0ABP3PI01</accession>